<protein>
    <submittedName>
        <fullName evidence="3">Barstar family protein</fullName>
    </submittedName>
</protein>
<dbReference type="InterPro" id="IPR035905">
    <property type="entry name" value="Barstar-like_sf"/>
</dbReference>
<proteinExistence type="inferred from homology"/>
<gene>
    <name evidence="3" type="ORF">PZE19_08730</name>
</gene>
<feature type="domain" description="Barstar (barnase inhibitor)" evidence="2">
    <location>
        <begin position="1"/>
        <end position="40"/>
    </location>
</feature>
<reference evidence="3 4" key="1">
    <citation type="submission" date="2023-03" db="EMBL/GenBank/DDBJ databases">
        <title>Paludisphaera mucosa sp. nov. a novel planctomycete from northern fen.</title>
        <authorList>
            <person name="Ivanova A."/>
        </authorList>
    </citation>
    <scope>NUCLEOTIDE SEQUENCE [LARGE SCALE GENOMIC DNA]</scope>
    <source>
        <strain evidence="3 4">Pla2</strain>
    </source>
</reference>
<dbReference type="InterPro" id="IPR000468">
    <property type="entry name" value="Barstar"/>
</dbReference>
<dbReference type="RefSeq" id="WP_277860200.1">
    <property type="nucleotide sequence ID" value="NZ_JARRAG010000001.1"/>
</dbReference>
<keyword evidence="4" id="KW-1185">Reference proteome</keyword>
<comment type="caution">
    <text evidence="3">The sequence shown here is derived from an EMBL/GenBank/DDBJ whole genome shotgun (WGS) entry which is preliminary data.</text>
</comment>
<accession>A0ABT6F8J0</accession>
<comment type="similarity">
    <text evidence="1">Belongs to the barstar family.</text>
</comment>
<evidence type="ECO:0000313" key="4">
    <source>
        <dbReference type="Proteomes" id="UP001216907"/>
    </source>
</evidence>
<evidence type="ECO:0000259" key="2">
    <source>
        <dbReference type="Pfam" id="PF01337"/>
    </source>
</evidence>
<dbReference type="Gene3D" id="3.30.370.10">
    <property type="entry name" value="Barstar-like"/>
    <property type="match status" value="1"/>
</dbReference>
<sequence>MQLVKLDTRRITDWDAFHDAFAEAFGFPEFHGRNMNAWID</sequence>
<evidence type="ECO:0000256" key="1">
    <source>
        <dbReference type="ARBA" id="ARBA00006845"/>
    </source>
</evidence>
<name>A0ABT6F8J0_9BACT</name>
<dbReference type="Proteomes" id="UP001216907">
    <property type="component" value="Unassembled WGS sequence"/>
</dbReference>
<evidence type="ECO:0000313" key="3">
    <source>
        <dbReference type="EMBL" id="MDG3003854.1"/>
    </source>
</evidence>
<dbReference type="EMBL" id="JARRAG010000001">
    <property type="protein sequence ID" value="MDG3003854.1"/>
    <property type="molecule type" value="Genomic_DNA"/>
</dbReference>
<organism evidence="3 4">
    <name type="scientific">Paludisphaera mucosa</name>
    <dbReference type="NCBI Taxonomy" id="3030827"/>
    <lineage>
        <taxon>Bacteria</taxon>
        <taxon>Pseudomonadati</taxon>
        <taxon>Planctomycetota</taxon>
        <taxon>Planctomycetia</taxon>
        <taxon>Isosphaerales</taxon>
        <taxon>Isosphaeraceae</taxon>
        <taxon>Paludisphaera</taxon>
    </lineage>
</organism>
<dbReference type="Pfam" id="PF01337">
    <property type="entry name" value="Barstar"/>
    <property type="match status" value="1"/>
</dbReference>
<dbReference type="SUPFAM" id="SSF52038">
    <property type="entry name" value="Barstar-related"/>
    <property type="match status" value="1"/>
</dbReference>